<keyword evidence="1" id="KW-0620">Polyamine biosynthesis</keyword>
<dbReference type="Proteomes" id="UP000594480">
    <property type="component" value="Chromosome"/>
</dbReference>
<sequence length="291" mass="30770">MARAHVEAPPPQVRLSDGSLARILPSAFATGWELEVGGTPQSHVDLDDPTHLHFEYVARMGAVIDQLGDPGAPLTAIHLGAGAYTLARYIDATRPGSRQQVIELEPALVSLVREHLPLPAGSRAGGSIRTRTGDARDVLERMPTGIRGQADLVVADIFHGARTPAHVTSVEFYRLAARYLTDSGVLLVNVADGPGLAFARRQSATIRSELPHVALLAEVQVLKGRRFGNIVIAASRAPLKADWLPRLMAAGPHPAKVAQGAEVDAFVAGARIVTDADAVASPAPSASLFDR</sequence>
<dbReference type="NCBIfam" id="NF037959">
    <property type="entry name" value="MFS_SpdSyn"/>
    <property type="match status" value="1"/>
</dbReference>
<reference evidence="2 3" key="1">
    <citation type="submission" date="2020-11" db="EMBL/GenBank/DDBJ databases">
        <title>Amino acid is mineralized and recycled by bacteria in oceanic microbiome.</title>
        <authorList>
            <person name="Zheng L.Y."/>
        </authorList>
    </citation>
    <scope>NUCLEOTIDE SEQUENCE [LARGE SCALE GENOMIC DNA]</scope>
    <source>
        <strain evidence="2 3">A32-1</strain>
    </source>
</reference>
<evidence type="ECO:0000313" key="2">
    <source>
        <dbReference type="EMBL" id="QPE04897.1"/>
    </source>
</evidence>
<dbReference type="PANTHER" id="PTHR43317:SF1">
    <property type="entry name" value="THERMOSPERMINE SYNTHASE ACAULIS5"/>
    <property type="match status" value="1"/>
</dbReference>
<dbReference type="Gene3D" id="3.40.50.150">
    <property type="entry name" value="Vaccinia Virus protein VP39"/>
    <property type="match status" value="1"/>
</dbReference>
<dbReference type="PANTHER" id="PTHR43317">
    <property type="entry name" value="THERMOSPERMINE SYNTHASE ACAULIS5"/>
    <property type="match status" value="1"/>
</dbReference>
<dbReference type="SUPFAM" id="SSF53335">
    <property type="entry name" value="S-adenosyl-L-methionine-dependent methyltransferases"/>
    <property type="match status" value="1"/>
</dbReference>
<dbReference type="RefSeq" id="WP_195692924.1">
    <property type="nucleotide sequence ID" value="NZ_CP064760.1"/>
</dbReference>
<organism evidence="2 3">
    <name type="scientific">Microbacterium schleiferi</name>
    <dbReference type="NCBI Taxonomy" id="69362"/>
    <lineage>
        <taxon>Bacteria</taxon>
        <taxon>Bacillati</taxon>
        <taxon>Actinomycetota</taxon>
        <taxon>Actinomycetes</taxon>
        <taxon>Micrococcales</taxon>
        <taxon>Microbacteriaceae</taxon>
        <taxon>Microbacterium</taxon>
    </lineage>
</organism>
<protein>
    <submittedName>
        <fullName evidence="2">Fused MFS/spermidine synthase</fullName>
    </submittedName>
</protein>
<accession>A0A7S8RHQ1</accession>
<name>A0A7S8RHQ1_9MICO</name>
<proteinExistence type="predicted"/>
<evidence type="ECO:0000313" key="3">
    <source>
        <dbReference type="Proteomes" id="UP000594480"/>
    </source>
</evidence>
<keyword evidence="3" id="KW-1185">Reference proteome</keyword>
<dbReference type="GO" id="GO:0006596">
    <property type="term" value="P:polyamine biosynthetic process"/>
    <property type="evidence" value="ECO:0007669"/>
    <property type="project" value="UniProtKB-KW"/>
</dbReference>
<dbReference type="EMBL" id="CP064760">
    <property type="protein sequence ID" value="QPE04897.1"/>
    <property type="molecule type" value="Genomic_DNA"/>
</dbReference>
<evidence type="ECO:0000256" key="1">
    <source>
        <dbReference type="ARBA" id="ARBA00023115"/>
    </source>
</evidence>
<dbReference type="AlphaFoldDB" id="A0A7S8RHQ1"/>
<dbReference type="InterPro" id="IPR029063">
    <property type="entry name" value="SAM-dependent_MTases_sf"/>
</dbReference>
<gene>
    <name evidence="2" type="ORF">IT882_01845</name>
</gene>
<dbReference type="KEGG" id="msf:IT882_01845"/>